<dbReference type="GO" id="GO:0016705">
    <property type="term" value="F:oxidoreductase activity, acting on paired donors, with incorporation or reduction of molecular oxygen"/>
    <property type="evidence" value="ECO:0007669"/>
    <property type="project" value="InterPro"/>
</dbReference>
<sequence length="542" mass="63519">MNFKYFEIDNLLQVLNDNIWIESIKNTQYNFLFIVKAATLSLASLSFLYISKIWCSYRFFKKRGLQSPEHEFFYGNFRQIHKDKNYSEIIKKWTEKYGKTYGYFEGHLPVIVTSDLDIIQEVFIKQSTNFSARKKSFLNRKENDAYIDLFESSKGRWKRMRMIMNPTFSSAKLRELGPILVNCADRLIDVLNKDGQANKEVNVSEYFKRFTMDSIWNCAFGVDINMQYDLVNGYYERSESIFRDTAYPRVPEYMGVYFYEFKEMILHSMFFINGVACKLIDKEKWHPYFWLKDKICDLVARRENISNKNRKDYIQLLIDARINNENDRNVNYGDIKRFITGEEIEANLLLFMLAGYETTSTALSYASHVLATHPDEQLRLHDEISAAFGTDLSLINSDSVQELKYLDWFVKEVLRFYPIANSVVARRCTKKTTIKGIDIPVDTPIAVDVLSIHFDADLWGPHDPNQFYPPRHQVKRNPLAFMAFGNGPRNCIGMKFALIELKIALCKLIVNFEFLPLDNKLELEEGVVRYIKNGAKVLLKKR</sequence>
<dbReference type="GO" id="GO:0005506">
    <property type="term" value="F:iron ion binding"/>
    <property type="evidence" value="ECO:0007669"/>
    <property type="project" value="InterPro"/>
</dbReference>
<keyword evidence="10" id="KW-0812">Transmembrane</keyword>
<keyword evidence="7 9" id="KW-0503">Monooxygenase</keyword>
<dbReference type="InterPro" id="IPR017972">
    <property type="entry name" value="Cyt_P450_CS"/>
</dbReference>
<keyword evidence="10" id="KW-0472">Membrane</keyword>
<dbReference type="InterPro" id="IPR050476">
    <property type="entry name" value="Insect_CytP450_Detox"/>
</dbReference>
<dbReference type="InterPro" id="IPR036396">
    <property type="entry name" value="Cyt_P450_sf"/>
</dbReference>
<proteinExistence type="evidence at transcript level"/>
<dbReference type="PRINTS" id="PR00385">
    <property type="entry name" value="P450"/>
</dbReference>
<comment type="cofactor">
    <cofactor evidence="1 8">
        <name>heme</name>
        <dbReference type="ChEBI" id="CHEBI:30413"/>
    </cofactor>
</comment>
<dbReference type="InterPro" id="IPR001128">
    <property type="entry name" value="Cyt_P450"/>
</dbReference>
<evidence type="ECO:0000256" key="1">
    <source>
        <dbReference type="ARBA" id="ARBA00001971"/>
    </source>
</evidence>
<dbReference type="PRINTS" id="PR00463">
    <property type="entry name" value="EP450I"/>
</dbReference>
<name>A0A5J6KCD3_9BILA</name>
<dbReference type="FunFam" id="1.10.630.10:FF:000182">
    <property type="entry name" value="Cytochrome P450 3A4"/>
    <property type="match status" value="1"/>
</dbReference>
<dbReference type="GO" id="GO:0004497">
    <property type="term" value="F:monooxygenase activity"/>
    <property type="evidence" value="ECO:0007669"/>
    <property type="project" value="UniProtKB-KW"/>
</dbReference>
<evidence type="ECO:0000256" key="5">
    <source>
        <dbReference type="ARBA" id="ARBA00023002"/>
    </source>
</evidence>
<dbReference type="Pfam" id="PF00067">
    <property type="entry name" value="p450"/>
    <property type="match status" value="1"/>
</dbReference>
<feature type="transmembrane region" description="Helical" evidence="10">
    <location>
        <begin position="31"/>
        <end position="55"/>
    </location>
</feature>
<dbReference type="PANTHER" id="PTHR24292:SF102">
    <property type="entry name" value="CYTOCHROME P450 FAMILY-RELATED"/>
    <property type="match status" value="1"/>
</dbReference>
<dbReference type="EMBL" id="MH718985">
    <property type="protein sequence ID" value="QEV83810.1"/>
    <property type="molecule type" value="mRNA"/>
</dbReference>
<evidence type="ECO:0000256" key="6">
    <source>
        <dbReference type="ARBA" id="ARBA00023004"/>
    </source>
</evidence>
<evidence type="ECO:0000256" key="10">
    <source>
        <dbReference type="SAM" id="Phobius"/>
    </source>
</evidence>
<dbReference type="GO" id="GO:0020037">
    <property type="term" value="F:heme binding"/>
    <property type="evidence" value="ECO:0007669"/>
    <property type="project" value="InterPro"/>
</dbReference>
<evidence type="ECO:0000256" key="7">
    <source>
        <dbReference type="ARBA" id="ARBA00023033"/>
    </source>
</evidence>
<keyword evidence="5 9" id="KW-0560">Oxidoreductase</keyword>
<dbReference type="Gene3D" id="1.10.630.10">
    <property type="entry name" value="Cytochrome P450"/>
    <property type="match status" value="1"/>
</dbReference>
<dbReference type="PROSITE" id="PS00086">
    <property type="entry name" value="CYTOCHROME_P450"/>
    <property type="match status" value="1"/>
</dbReference>
<keyword evidence="4 8" id="KW-0479">Metal-binding</keyword>
<dbReference type="AlphaFoldDB" id="A0A5J6KCD3"/>
<comment type="similarity">
    <text evidence="2 9">Belongs to the cytochrome P450 family.</text>
</comment>
<keyword evidence="3 8" id="KW-0349">Heme</keyword>
<dbReference type="PANTHER" id="PTHR24292">
    <property type="entry name" value="CYTOCHROME P450"/>
    <property type="match status" value="1"/>
</dbReference>
<dbReference type="InterPro" id="IPR002401">
    <property type="entry name" value="Cyt_P450_E_grp-I"/>
</dbReference>
<dbReference type="SUPFAM" id="SSF48264">
    <property type="entry name" value="Cytochrome P450"/>
    <property type="match status" value="1"/>
</dbReference>
<feature type="binding site" description="axial binding residue" evidence="8">
    <location>
        <position position="491"/>
    </location>
    <ligand>
        <name>heme</name>
        <dbReference type="ChEBI" id="CHEBI:30413"/>
    </ligand>
    <ligandPart>
        <name>Fe</name>
        <dbReference type="ChEBI" id="CHEBI:18248"/>
    </ligandPart>
</feature>
<evidence type="ECO:0000256" key="4">
    <source>
        <dbReference type="ARBA" id="ARBA00022723"/>
    </source>
</evidence>
<gene>
    <name evidence="11" type="primary">CYP3045C21</name>
</gene>
<evidence type="ECO:0000313" key="11">
    <source>
        <dbReference type="EMBL" id="QEV83810.1"/>
    </source>
</evidence>
<reference evidence="11" key="1">
    <citation type="submission" date="2018-08" db="EMBL/GenBank/DDBJ databases">
        <authorList>
            <person name="Lee J.-S."/>
        </authorList>
    </citation>
    <scope>NUCLEOTIDE SEQUENCE</scope>
</reference>
<protein>
    <submittedName>
        <fullName evidence="11">Cytochrome P450</fullName>
    </submittedName>
</protein>
<keyword evidence="6 8" id="KW-0408">Iron</keyword>
<accession>A0A5J6KCD3</accession>
<evidence type="ECO:0000256" key="2">
    <source>
        <dbReference type="ARBA" id="ARBA00010617"/>
    </source>
</evidence>
<evidence type="ECO:0000256" key="9">
    <source>
        <dbReference type="RuleBase" id="RU000461"/>
    </source>
</evidence>
<organism evidence="11">
    <name type="scientific">Brachionus rotundiformis</name>
    <dbReference type="NCBI Taxonomy" id="96890"/>
    <lineage>
        <taxon>Eukaryota</taxon>
        <taxon>Metazoa</taxon>
        <taxon>Spiralia</taxon>
        <taxon>Gnathifera</taxon>
        <taxon>Rotifera</taxon>
        <taxon>Eurotatoria</taxon>
        <taxon>Monogononta</taxon>
        <taxon>Pseudotrocha</taxon>
        <taxon>Ploima</taxon>
        <taxon>Brachionidae</taxon>
        <taxon>Brachionus</taxon>
    </lineage>
</organism>
<evidence type="ECO:0000256" key="8">
    <source>
        <dbReference type="PIRSR" id="PIRSR602401-1"/>
    </source>
</evidence>
<evidence type="ECO:0000256" key="3">
    <source>
        <dbReference type="ARBA" id="ARBA00022617"/>
    </source>
</evidence>
<keyword evidence="10" id="KW-1133">Transmembrane helix</keyword>